<feature type="region of interest" description="Disordered" evidence="1">
    <location>
        <begin position="33"/>
        <end position="52"/>
    </location>
</feature>
<gene>
    <name evidence="2" type="ORF">PCOR1329_LOCUS25327</name>
</gene>
<dbReference type="Proteomes" id="UP001189429">
    <property type="component" value="Unassembled WGS sequence"/>
</dbReference>
<evidence type="ECO:0000313" key="2">
    <source>
        <dbReference type="EMBL" id="CAK0825123.1"/>
    </source>
</evidence>
<reference evidence="2" key="1">
    <citation type="submission" date="2023-10" db="EMBL/GenBank/DDBJ databases">
        <authorList>
            <person name="Chen Y."/>
            <person name="Shah S."/>
            <person name="Dougan E. K."/>
            <person name="Thang M."/>
            <person name="Chan C."/>
        </authorList>
    </citation>
    <scope>NUCLEOTIDE SEQUENCE [LARGE SCALE GENOMIC DNA]</scope>
</reference>
<name>A0ABN9S0N6_9DINO</name>
<evidence type="ECO:0000256" key="1">
    <source>
        <dbReference type="SAM" id="MobiDB-lite"/>
    </source>
</evidence>
<feature type="region of interest" description="Disordered" evidence="1">
    <location>
        <begin position="57"/>
        <end position="98"/>
    </location>
</feature>
<evidence type="ECO:0000313" key="3">
    <source>
        <dbReference type="Proteomes" id="UP001189429"/>
    </source>
</evidence>
<protein>
    <submittedName>
        <fullName evidence="2">Uncharacterized protein</fullName>
    </submittedName>
</protein>
<accession>A0ABN9S0N6</accession>
<feature type="compositionally biased region" description="Basic and acidic residues" evidence="1">
    <location>
        <begin position="61"/>
        <end position="71"/>
    </location>
</feature>
<dbReference type="EMBL" id="CAUYUJ010008846">
    <property type="protein sequence ID" value="CAK0825123.1"/>
    <property type="molecule type" value="Genomic_DNA"/>
</dbReference>
<comment type="caution">
    <text evidence="2">The sequence shown here is derived from an EMBL/GenBank/DDBJ whole genome shotgun (WGS) entry which is preliminary data.</text>
</comment>
<sequence>MTGVVFGLGAACTTGCIVALDVRRRRLRLQRKQPLDQASAAASAGPADGSCLAKLRRRRPAERPGPARESGEAALPGEGHAAAEADVGGEGTLPRPSAVTFAMHPGELVDHALGEGTSGPLSPDEEVLKQAAEQELTEACWANDVVRIEAACRRAEAAKVHHVRIQTARLKAQKAALSSSRVELPPVPT</sequence>
<proteinExistence type="predicted"/>
<keyword evidence="3" id="KW-1185">Reference proteome</keyword>
<organism evidence="2 3">
    <name type="scientific">Prorocentrum cordatum</name>
    <dbReference type="NCBI Taxonomy" id="2364126"/>
    <lineage>
        <taxon>Eukaryota</taxon>
        <taxon>Sar</taxon>
        <taxon>Alveolata</taxon>
        <taxon>Dinophyceae</taxon>
        <taxon>Prorocentrales</taxon>
        <taxon>Prorocentraceae</taxon>
        <taxon>Prorocentrum</taxon>
    </lineage>
</organism>
<feature type="compositionally biased region" description="Low complexity" evidence="1">
    <location>
        <begin position="35"/>
        <end position="49"/>
    </location>
</feature>